<dbReference type="InterPro" id="IPR013362">
    <property type="entry name" value="Pilus_4_PilV"/>
</dbReference>
<gene>
    <name evidence="2" type="primary">pilV</name>
    <name evidence="2" type="ORF">H9642_10920</name>
</gene>
<proteinExistence type="predicted"/>
<evidence type="ECO:0000313" key="2">
    <source>
        <dbReference type="EMBL" id="MBD7977700.1"/>
    </source>
</evidence>
<comment type="caution">
    <text evidence="2">The sequence shown here is derived from an EMBL/GenBank/DDBJ whole genome shotgun (WGS) entry which is preliminary data.</text>
</comment>
<dbReference type="NCBIfam" id="TIGR02523">
    <property type="entry name" value="type_IV_pilV"/>
    <property type="match status" value="1"/>
</dbReference>
<keyword evidence="1" id="KW-0472">Membrane</keyword>
<dbReference type="InterPro" id="IPR012902">
    <property type="entry name" value="N_methyl_site"/>
</dbReference>
<evidence type="ECO:0000256" key="1">
    <source>
        <dbReference type="SAM" id="Phobius"/>
    </source>
</evidence>
<feature type="transmembrane region" description="Helical" evidence="1">
    <location>
        <begin position="6"/>
        <end position="28"/>
    </location>
</feature>
<keyword evidence="3" id="KW-1185">Reference proteome</keyword>
<dbReference type="EMBL" id="JACSQG010000005">
    <property type="protein sequence ID" value="MBD7977700.1"/>
    <property type="molecule type" value="Genomic_DNA"/>
</dbReference>
<dbReference type="Proteomes" id="UP000611945">
    <property type="component" value="Unassembled WGS sequence"/>
</dbReference>
<reference evidence="2 3" key="1">
    <citation type="submission" date="2020-08" db="EMBL/GenBank/DDBJ databases">
        <title>A Genomic Blueprint of the Chicken Gut Microbiome.</title>
        <authorList>
            <person name="Gilroy R."/>
            <person name="Ravi A."/>
            <person name="Getino M."/>
            <person name="Pursley I."/>
            <person name="Horton D.L."/>
            <person name="Alikhan N.-F."/>
            <person name="Baker D."/>
            <person name="Gharbi K."/>
            <person name="Hall N."/>
            <person name="Watson M."/>
            <person name="Adriaenssens E.M."/>
            <person name="Foster-Nyarko E."/>
            <person name="Jarju S."/>
            <person name="Secka A."/>
            <person name="Antonio M."/>
            <person name="Oren A."/>
            <person name="Chaudhuri R."/>
            <person name="La Ragione R.M."/>
            <person name="Hildebrand F."/>
            <person name="Pallen M.J."/>
        </authorList>
    </citation>
    <scope>NUCLEOTIDE SEQUENCE [LARGE SCALE GENOMIC DNA]</scope>
    <source>
        <strain evidence="2 3">Sa2CUA2</strain>
    </source>
</reference>
<keyword evidence="1" id="KW-1133">Transmembrane helix</keyword>
<dbReference type="Pfam" id="PF07963">
    <property type="entry name" value="N_methyl"/>
    <property type="match status" value="1"/>
</dbReference>
<evidence type="ECO:0000313" key="3">
    <source>
        <dbReference type="Proteomes" id="UP000611945"/>
    </source>
</evidence>
<organism evidence="2 3">
    <name type="scientific">Serpens gallinarum</name>
    <dbReference type="NCBI Taxonomy" id="2763075"/>
    <lineage>
        <taxon>Bacteria</taxon>
        <taxon>Pseudomonadati</taxon>
        <taxon>Pseudomonadota</taxon>
        <taxon>Gammaproteobacteria</taxon>
        <taxon>Pseudomonadales</taxon>
        <taxon>Pseudomonadaceae</taxon>
        <taxon>Pseudomonas</taxon>
    </lineage>
</organism>
<accession>A0ABR8TQB8</accession>
<dbReference type="RefSeq" id="WP_251836479.1">
    <property type="nucleotide sequence ID" value="NZ_JACSQG010000005.1"/>
</dbReference>
<protein>
    <submittedName>
        <fullName evidence="2">Type IV pilus modification protein PilV</fullName>
    </submittedName>
</protein>
<keyword evidence="1" id="KW-0812">Transmembrane</keyword>
<sequence>MKQYLGFSLIEVLVTLLLTTIGILGMVAMQGRSIQYTQDSVQRNAAIMLADELVGIMRANAGELYTKIPPIEPFYSGLKSDSLFYKKAGSAFATAVADCVRSSESIPKTAQEMRDCWVADAIATLPGEANLFNSDSYICRSSLPGECDDKGTMVEIQLAWSVQDNACLDDHDDRELDATTCVYRLRVEL</sequence>
<name>A0ABR8TQB8_9PSED</name>